<dbReference type="PROSITE" id="PS01032">
    <property type="entry name" value="PPM_1"/>
    <property type="match status" value="1"/>
</dbReference>
<dbReference type="GO" id="GO:0004722">
    <property type="term" value="F:protein serine/threonine phosphatase activity"/>
    <property type="evidence" value="ECO:0007669"/>
    <property type="project" value="InterPro"/>
</dbReference>
<dbReference type="PANTHER" id="PTHR47992">
    <property type="entry name" value="PROTEIN PHOSPHATASE"/>
    <property type="match status" value="1"/>
</dbReference>
<proteinExistence type="inferred from homology"/>
<dbReference type="SUPFAM" id="SSF81606">
    <property type="entry name" value="PP2C-like"/>
    <property type="match status" value="1"/>
</dbReference>
<dbReference type="InterPro" id="IPR001932">
    <property type="entry name" value="PPM-type_phosphatase-like_dom"/>
</dbReference>
<evidence type="ECO:0000256" key="3">
    <source>
        <dbReference type="ARBA" id="ARBA00022912"/>
    </source>
</evidence>
<dbReference type="GO" id="GO:0046872">
    <property type="term" value="F:metal ion binding"/>
    <property type="evidence" value="ECO:0007669"/>
    <property type="project" value="UniProtKB-KW"/>
</dbReference>
<dbReference type="STRING" id="2903.R1EQ34"/>
<dbReference type="GeneID" id="17270622"/>
<sequence>KINQDRGVVHHPFNGSQNEALFCVFDGHGSGGEKVAEYCMRKIPTALQEKGDLRASTEATLEKAVCDVDRSVLRKAEGRFALMCGCTSIIVYLQGRTLWTACSGDSRAVLGYSSKGSIRARDLSEDCKPDDPKEKKRIEKCGGVVSGGGRPGVPARVWANGAVGLAMSRSIGDGEVKKFGVICDPKIRKFEITPAPANDKKADGDRFIIVASDGVWEFIDSQEACDIV</sequence>
<dbReference type="OMA" id="FEYKRIM"/>
<dbReference type="CDD" id="cd00143">
    <property type="entry name" value="PP2Cc"/>
    <property type="match status" value="1"/>
</dbReference>
<evidence type="ECO:0000256" key="1">
    <source>
        <dbReference type="ARBA" id="ARBA00022723"/>
    </source>
</evidence>
<protein>
    <recommendedName>
        <fullName evidence="5">PPM-type phosphatase domain-containing protein</fullName>
    </recommendedName>
</protein>
<name>A0A0D3JNJ1_EMIH1</name>
<dbReference type="EnsemblProtists" id="EOD25076">
    <property type="protein sequence ID" value="EOD25076"/>
    <property type="gene ID" value="EMIHUDRAFT_54345"/>
</dbReference>
<keyword evidence="2 4" id="KW-0378">Hydrolase</keyword>
<dbReference type="PaxDb" id="2903-EOD25076"/>
<dbReference type="AlphaFoldDB" id="A0A0D3JNJ1"/>
<keyword evidence="7" id="KW-1185">Reference proteome</keyword>
<dbReference type="InterPro" id="IPR036457">
    <property type="entry name" value="PPM-type-like_dom_sf"/>
</dbReference>
<evidence type="ECO:0000259" key="5">
    <source>
        <dbReference type="PROSITE" id="PS51746"/>
    </source>
</evidence>
<feature type="domain" description="PPM-type phosphatase" evidence="5">
    <location>
        <begin position="1"/>
        <end position="228"/>
    </location>
</feature>
<accession>A0A0D3JNJ1</accession>
<keyword evidence="1" id="KW-0479">Metal-binding</keyword>
<dbReference type="PROSITE" id="PS51746">
    <property type="entry name" value="PPM_2"/>
    <property type="match status" value="1"/>
</dbReference>
<comment type="similarity">
    <text evidence="4">Belongs to the PP2C family.</text>
</comment>
<dbReference type="eggNOG" id="KOG0698">
    <property type="taxonomic scope" value="Eukaryota"/>
</dbReference>
<keyword evidence="3 4" id="KW-0904">Protein phosphatase</keyword>
<dbReference type="HOGENOM" id="CLU_013173_6_5_1"/>
<reference evidence="7" key="1">
    <citation type="journal article" date="2013" name="Nature">
        <title>Pan genome of the phytoplankton Emiliania underpins its global distribution.</title>
        <authorList>
            <person name="Read B.A."/>
            <person name="Kegel J."/>
            <person name="Klute M.J."/>
            <person name="Kuo A."/>
            <person name="Lefebvre S.C."/>
            <person name="Maumus F."/>
            <person name="Mayer C."/>
            <person name="Miller J."/>
            <person name="Monier A."/>
            <person name="Salamov A."/>
            <person name="Young J."/>
            <person name="Aguilar M."/>
            <person name="Claverie J.M."/>
            <person name="Frickenhaus S."/>
            <person name="Gonzalez K."/>
            <person name="Herman E.K."/>
            <person name="Lin Y.C."/>
            <person name="Napier J."/>
            <person name="Ogata H."/>
            <person name="Sarno A.F."/>
            <person name="Shmutz J."/>
            <person name="Schroeder D."/>
            <person name="de Vargas C."/>
            <person name="Verret F."/>
            <person name="von Dassow P."/>
            <person name="Valentin K."/>
            <person name="Van de Peer Y."/>
            <person name="Wheeler G."/>
            <person name="Dacks J.B."/>
            <person name="Delwiche C.F."/>
            <person name="Dyhrman S.T."/>
            <person name="Glockner G."/>
            <person name="John U."/>
            <person name="Richards T."/>
            <person name="Worden A.Z."/>
            <person name="Zhang X."/>
            <person name="Grigoriev I.V."/>
            <person name="Allen A.E."/>
            <person name="Bidle K."/>
            <person name="Borodovsky M."/>
            <person name="Bowler C."/>
            <person name="Brownlee C."/>
            <person name="Cock J.M."/>
            <person name="Elias M."/>
            <person name="Gladyshev V.N."/>
            <person name="Groth M."/>
            <person name="Guda C."/>
            <person name="Hadaegh A."/>
            <person name="Iglesias-Rodriguez M.D."/>
            <person name="Jenkins J."/>
            <person name="Jones B.M."/>
            <person name="Lawson T."/>
            <person name="Leese F."/>
            <person name="Lindquist E."/>
            <person name="Lobanov A."/>
            <person name="Lomsadze A."/>
            <person name="Malik S.B."/>
            <person name="Marsh M.E."/>
            <person name="Mackinder L."/>
            <person name="Mock T."/>
            <person name="Mueller-Roeber B."/>
            <person name="Pagarete A."/>
            <person name="Parker M."/>
            <person name="Probert I."/>
            <person name="Quesneville H."/>
            <person name="Raines C."/>
            <person name="Rensing S.A."/>
            <person name="Riano-Pachon D.M."/>
            <person name="Richier S."/>
            <person name="Rokitta S."/>
            <person name="Shiraiwa Y."/>
            <person name="Soanes D.M."/>
            <person name="van der Giezen M."/>
            <person name="Wahlund T.M."/>
            <person name="Williams B."/>
            <person name="Wilson W."/>
            <person name="Wolfe G."/>
            <person name="Wurch L.L."/>
        </authorList>
    </citation>
    <scope>NUCLEOTIDE SEQUENCE</scope>
</reference>
<dbReference type="InterPro" id="IPR015655">
    <property type="entry name" value="PP2C"/>
</dbReference>
<evidence type="ECO:0000313" key="7">
    <source>
        <dbReference type="Proteomes" id="UP000013827"/>
    </source>
</evidence>
<evidence type="ECO:0000256" key="4">
    <source>
        <dbReference type="RuleBase" id="RU003465"/>
    </source>
</evidence>
<dbReference type="Pfam" id="PF00481">
    <property type="entry name" value="PP2C"/>
    <property type="match status" value="1"/>
</dbReference>
<reference evidence="6" key="2">
    <citation type="submission" date="2024-10" db="UniProtKB">
        <authorList>
            <consortium name="EnsemblProtists"/>
        </authorList>
    </citation>
    <scope>IDENTIFICATION</scope>
</reference>
<dbReference type="InterPro" id="IPR000222">
    <property type="entry name" value="PP2C_BS"/>
</dbReference>
<dbReference type="RefSeq" id="XP_005777505.1">
    <property type="nucleotide sequence ID" value="XM_005777448.1"/>
</dbReference>
<dbReference type="Proteomes" id="UP000013827">
    <property type="component" value="Unassembled WGS sequence"/>
</dbReference>
<dbReference type="Gene3D" id="3.60.40.10">
    <property type="entry name" value="PPM-type phosphatase domain"/>
    <property type="match status" value="1"/>
</dbReference>
<evidence type="ECO:0000313" key="6">
    <source>
        <dbReference type="EnsemblProtists" id="EOD25076"/>
    </source>
</evidence>
<dbReference type="KEGG" id="ehx:EMIHUDRAFT_54345"/>
<dbReference type="SMART" id="SM00332">
    <property type="entry name" value="PP2Cc"/>
    <property type="match status" value="1"/>
</dbReference>
<organism evidence="6 7">
    <name type="scientific">Emiliania huxleyi (strain CCMP1516)</name>
    <dbReference type="NCBI Taxonomy" id="280463"/>
    <lineage>
        <taxon>Eukaryota</taxon>
        <taxon>Haptista</taxon>
        <taxon>Haptophyta</taxon>
        <taxon>Prymnesiophyceae</taxon>
        <taxon>Isochrysidales</taxon>
        <taxon>Noelaerhabdaceae</taxon>
        <taxon>Emiliania</taxon>
    </lineage>
</organism>
<evidence type="ECO:0000256" key="2">
    <source>
        <dbReference type="ARBA" id="ARBA00022801"/>
    </source>
</evidence>